<dbReference type="Proteomes" id="UP000824533">
    <property type="component" value="Linkage Group LG12"/>
</dbReference>
<evidence type="ECO:0000313" key="2">
    <source>
        <dbReference type="Proteomes" id="UP000824533"/>
    </source>
</evidence>
<evidence type="ECO:0000313" key="1">
    <source>
        <dbReference type="EMBL" id="KAJ0177179.1"/>
    </source>
</evidence>
<accession>A0ACC1CZM8</accession>
<name>A0ACC1CZM8_9NEOP</name>
<comment type="caution">
    <text evidence="1">The sequence shown here is derived from an EMBL/GenBank/DDBJ whole genome shotgun (WGS) entry which is preliminary data.</text>
</comment>
<gene>
    <name evidence="1" type="ORF">K1T71_007188</name>
</gene>
<sequence length="317" mass="36786">MAARGERGALRVLEKLEMSVNSGQYYEAHQMYRTLYFRYLSQRKYTDLLNLLNKGATLLLQYDQQGSGTDLALLFIDVLTKSETKPNEEWINKIGDLFEMMNPGIPEREMFLTNAVKWSMDNNKKGHPLLHKRVAEVYWKQKKFTSAHRHFLHSNDGVAYANMLIEMHTTKGLKSEIDMFIAQAVLQILGLKNLQMALDAFYKYVSSHPKIRNNKRKPPYLTPLLNFLWFLMFAIEEKHATQFKLLREIYAKSIKRDPFYSEYLDNIGRVWFGIEIPQINRNSNTPFGGLLKSIIGDVDSSDDEDYLDQSAPAPDLD</sequence>
<proteinExistence type="predicted"/>
<reference evidence="1 2" key="1">
    <citation type="journal article" date="2021" name="Front. Genet.">
        <title>Chromosome-Level Genome Assembly Reveals Significant Gene Expansion in the Toll and IMD Signaling Pathways of Dendrolimus kikuchii.</title>
        <authorList>
            <person name="Zhou J."/>
            <person name="Wu P."/>
            <person name="Xiong Z."/>
            <person name="Liu N."/>
            <person name="Zhao N."/>
            <person name="Ji M."/>
            <person name="Qiu Y."/>
            <person name="Yang B."/>
        </authorList>
    </citation>
    <scope>NUCLEOTIDE SEQUENCE [LARGE SCALE GENOMIC DNA]</scope>
    <source>
        <strain evidence="1">Ann1</strain>
    </source>
</reference>
<keyword evidence="2" id="KW-1185">Reference proteome</keyword>
<protein>
    <submittedName>
        <fullName evidence="1">Uncharacterized protein</fullName>
    </submittedName>
</protein>
<dbReference type="EMBL" id="CM034398">
    <property type="protein sequence ID" value="KAJ0177179.1"/>
    <property type="molecule type" value="Genomic_DNA"/>
</dbReference>
<organism evidence="1 2">
    <name type="scientific">Dendrolimus kikuchii</name>
    <dbReference type="NCBI Taxonomy" id="765133"/>
    <lineage>
        <taxon>Eukaryota</taxon>
        <taxon>Metazoa</taxon>
        <taxon>Ecdysozoa</taxon>
        <taxon>Arthropoda</taxon>
        <taxon>Hexapoda</taxon>
        <taxon>Insecta</taxon>
        <taxon>Pterygota</taxon>
        <taxon>Neoptera</taxon>
        <taxon>Endopterygota</taxon>
        <taxon>Lepidoptera</taxon>
        <taxon>Glossata</taxon>
        <taxon>Ditrysia</taxon>
        <taxon>Bombycoidea</taxon>
        <taxon>Lasiocampidae</taxon>
        <taxon>Dendrolimus</taxon>
    </lineage>
</organism>